<dbReference type="PROSITE" id="PS50995">
    <property type="entry name" value="HTH_MARR_2"/>
    <property type="match status" value="1"/>
</dbReference>
<name>A0A840G611_RHOTE</name>
<dbReference type="InterPro" id="IPR039422">
    <property type="entry name" value="MarR/SlyA-like"/>
</dbReference>
<evidence type="ECO:0000313" key="3">
    <source>
        <dbReference type="Proteomes" id="UP000587070"/>
    </source>
</evidence>
<accession>A0A840G611</accession>
<dbReference type="Pfam" id="PF12802">
    <property type="entry name" value="MarR_2"/>
    <property type="match status" value="1"/>
</dbReference>
<dbReference type="GO" id="GO:0006950">
    <property type="term" value="P:response to stress"/>
    <property type="evidence" value="ECO:0007669"/>
    <property type="project" value="TreeGrafter"/>
</dbReference>
<protein>
    <submittedName>
        <fullName evidence="2">DNA-binding MarR family transcriptional regulator</fullName>
    </submittedName>
</protein>
<dbReference type="RefSeq" id="WP_153116093.1">
    <property type="nucleotide sequence ID" value="NZ_JACIGE010000005.1"/>
</dbReference>
<evidence type="ECO:0000259" key="1">
    <source>
        <dbReference type="PROSITE" id="PS50995"/>
    </source>
</evidence>
<dbReference type="Proteomes" id="UP000587070">
    <property type="component" value="Unassembled WGS sequence"/>
</dbReference>
<dbReference type="PANTHER" id="PTHR33164">
    <property type="entry name" value="TRANSCRIPTIONAL REGULATOR, MARR FAMILY"/>
    <property type="match status" value="1"/>
</dbReference>
<organism evidence="2 3">
    <name type="scientific">Rhodocyclus tenuis</name>
    <name type="common">Rhodospirillum tenue</name>
    <dbReference type="NCBI Taxonomy" id="1066"/>
    <lineage>
        <taxon>Bacteria</taxon>
        <taxon>Pseudomonadati</taxon>
        <taxon>Pseudomonadota</taxon>
        <taxon>Betaproteobacteria</taxon>
        <taxon>Rhodocyclales</taxon>
        <taxon>Rhodocyclaceae</taxon>
        <taxon>Rhodocyclus</taxon>
    </lineage>
</organism>
<proteinExistence type="predicted"/>
<dbReference type="GO" id="GO:0003677">
    <property type="term" value="F:DNA binding"/>
    <property type="evidence" value="ECO:0007669"/>
    <property type="project" value="UniProtKB-KW"/>
</dbReference>
<sequence>MEQAKLLSDTVLAIFRANGRLIAWGDHFAAAQALTSARWQMLGALALAGEPLTAPQIADSMGVSRQGAQKQLNLLFADGLLTRTPNPAHQRSPLYWLSAAGQQCFNEVDSRWRQHALKVAASFAPGELESVQRLLDKLASLHPPEDAKGENDAR</sequence>
<keyword evidence="2" id="KW-0238">DNA-binding</keyword>
<dbReference type="OrthoDB" id="5511415at2"/>
<dbReference type="SMART" id="SM00347">
    <property type="entry name" value="HTH_MARR"/>
    <property type="match status" value="1"/>
</dbReference>
<reference evidence="2 3" key="1">
    <citation type="submission" date="2020-08" db="EMBL/GenBank/DDBJ databases">
        <title>Genome sequencing of Purple Non-Sulfur Bacteria from various extreme environments.</title>
        <authorList>
            <person name="Mayer M."/>
        </authorList>
    </citation>
    <scope>NUCLEOTIDE SEQUENCE [LARGE SCALE GENOMIC DNA]</scope>
    <source>
        <strain evidence="2 3">2761</strain>
    </source>
</reference>
<dbReference type="EMBL" id="JACIGE010000005">
    <property type="protein sequence ID" value="MBB4247325.1"/>
    <property type="molecule type" value="Genomic_DNA"/>
</dbReference>
<dbReference type="GO" id="GO:0003700">
    <property type="term" value="F:DNA-binding transcription factor activity"/>
    <property type="evidence" value="ECO:0007669"/>
    <property type="project" value="InterPro"/>
</dbReference>
<feature type="domain" description="HTH marR-type" evidence="1">
    <location>
        <begin position="4"/>
        <end position="140"/>
    </location>
</feature>
<dbReference type="AlphaFoldDB" id="A0A840G611"/>
<dbReference type="InterPro" id="IPR036390">
    <property type="entry name" value="WH_DNA-bd_sf"/>
</dbReference>
<comment type="caution">
    <text evidence="2">The sequence shown here is derived from an EMBL/GenBank/DDBJ whole genome shotgun (WGS) entry which is preliminary data.</text>
</comment>
<dbReference type="PANTHER" id="PTHR33164:SF43">
    <property type="entry name" value="HTH-TYPE TRANSCRIPTIONAL REPRESSOR YETL"/>
    <property type="match status" value="1"/>
</dbReference>
<keyword evidence="3" id="KW-1185">Reference proteome</keyword>
<dbReference type="InterPro" id="IPR000835">
    <property type="entry name" value="HTH_MarR-typ"/>
</dbReference>
<dbReference type="InterPro" id="IPR036388">
    <property type="entry name" value="WH-like_DNA-bd_sf"/>
</dbReference>
<gene>
    <name evidence="2" type="ORF">GGD90_001696</name>
</gene>
<dbReference type="SUPFAM" id="SSF46785">
    <property type="entry name" value="Winged helix' DNA-binding domain"/>
    <property type="match status" value="1"/>
</dbReference>
<evidence type="ECO:0000313" key="2">
    <source>
        <dbReference type="EMBL" id="MBB4247325.1"/>
    </source>
</evidence>
<dbReference type="Gene3D" id="1.10.10.10">
    <property type="entry name" value="Winged helix-like DNA-binding domain superfamily/Winged helix DNA-binding domain"/>
    <property type="match status" value="1"/>
</dbReference>